<evidence type="ECO:0000256" key="1">
    <source>
        <dbReference type="SAM" id="SignalP"/>
    </source>
</evidence>
<reference evidence="2" key="1">
    <citation type="submission" date="2021-06" db="EMBL/GenBank/DDBJ databases">
        <authorList>
            <person name="Criscuolo A."/>
        </authorList>
    </citation>
    <scope>NUCLEOTIDE SEQUENCE</scope>
    <source>
        <strain evidence="2">CIP111803</strain>
    </source>
</reference>
<proteinExistence type="predicted"/>
<dbReference type="Proteomes" id="UP000693892">
    <property type="component" value="Unassembled WGS sequence"/>
</dbReference>
<dbReference type="AlphaFoldDB" id="A0A916JWS3"/>
<protein>
    <submittedName>
        <fullName evidence="2">Uncharacterized protein</fullName>
    </submittedName>
</protein>
<feature type="signal peptide" evidence="1">
    <location>
        <begin position="1"/>
        <end position="28"/>
    </location>
</feature>
<gene>
    <name evidence="2" type="ORF">LEUCIP111803_00958</name>
</gene>
<keyword evidence="1" id="KW-0732">Signal</keyword>
<name>A0A916JWS3_9MICO</name>
<evidence type="ECO:0000313" key="3">
    <source>
        <dbReference type="Proteomes" id="UP000693892"/>
    </source>
</evidence>
<accession>A0A916JWS3</accession>
<evidence type="ECO:0000313" key="2">
    <source>
        <dbReference type="EMBL" id="CAG7606690.1"/>
    </source>
</evidence>
<dbReference type="EMBL" id="CAJVAP010000008">
    <property type="protein sequence ID" value="CAG7606690.1"/>
    <property type="molecule type" value="Genomic_DNA"/>
</dbReference>
<feature type="chain" id="PRO_5038114640" evidence="1">
    <location>
        <begin position="29"/>
        <end position="327"/>
    </location>
</feature>
<comment type="caution">
    <text evidence="2">The sequence shown here is derived from an EMBL/GenBank/DDBJ whole genome shotgun (WGS) entry which is preliminary data.</text>
</comment>
<keyword evidence="3" id="KW-1185">Reference proteome</keyword>
<organism evidence="2 3">
    <name type="scientific">Leucobacter soli</name>
    <dbReference type="NCBI Taxonomy" id="2812850"/>
    <lineage>
        <taxon>Bacteria</taxon>
        <taxon>Bacillati</taxon>
        <taxon>Actinomycetota</taxon>
        <taxon>Actinomycetes</taxon>
        <taxon>Micrococcales</taxon>
        <taxon>Microbacteriaceae</taxon>
        <taxon>Leucobacter</taxon>
    </lineage>
</organism>
<sequence>MRRTMNSLLIGSTAAAALVIGPAVVAQAAPVSTPSASVVAAPAAGAATVAVTVASAQVGASAPQAPLAAAKGKKKAKKPSPAKFAKKVNAAAKKKVRAARVTSALQWSIPVKSTKKRAWWVSVSVGKGYRLGNSTIGNSASQATVTAYRKAVMATLKRNKLKPTGTVKFSNQITKSYAGSRYVCSVGYTVPSRYGVTPSSSFWCTTRAKANAAVKRLAPFEKAYRSGGRSTKGIGFSGAAKVKSSASAEYRAYKKTTVGIGPVEGVGGFSGYFGKAPGKSWRFVLGVQAIQNCSDWEATQLGRRAWAGLSCWRGDYSTGYEDKVRAW</sequence>